<dbReference type="EMBL" id="JACHJU010000001">
    <property type="protein sequence ID" value="MBB4938857.1"/>
    <property type="molecule type" value="Genomic_DNA"/>
</dbReference>
<dbReference type="SUPFAM" id="SSF48317">
    <property type="entry name" value="Acid phosphatase/Vanadium-dependent haloperoxidase"/>
    <property type="match status" value="1"/>
</dbReference>
<keyword evidence="1" id="KW-0472">Membrane</keyword>
<protein>
    <submittedName>
        <fullName evidence="3">Membrane-associated phospholipid phosphatase</fullName>
    </submittedName>
</protein>
<gene>
    <name evidence="3" type="ORF">FHR32_003162</name>
</gene>
<dbReference type="Proteomes" id="UP000534286">
    <property type="component" value="Unassembled WGS sequence"/>
</dbReference>
<accession>A0A7W7RVT5</accession>
<sequence length="85" mass="8822">MDRRVTAVVSSLKGPLPLLLIVVSVGIVLVVAQAIARLYLGVHYPTDVIGSMLAATAGTSAVIALRGGIDRWIDRIPSTAGLGTR</sequence>
<dbReference type="InterPro" id="IPR000326">
    <property type="entry name" value="PAP2/HPO"/>
</dbReference>
<evidence type="ECO:0000259" key="2">
    <source>
        <dbReference type="Pfam" id="PF01569"/>
    </source>
</evidence>
<dbReference type="Gene3D" id="1.20.144.10">
    <property type="entry name" value="Phosphatidic acid phosphatase type 2/haloperoxidase"/>
    <property type="match status" value="1"/>
</dbReference>
<dbReference type="RefSeq" id="WP_184754972.1">
    <property type="nucleotide sequence ID" value="NZ_BAABEK010000061.1"/>
</dbReference>
<dbReference type="Pfam" id="PF01569">
    <property type="entry name" value="PAP2"/>
    <property type="match status" value="1"/>
</dbReference>
<dbReference type="AlphaFoldDB" id="A0A7W7RVT5"/>
<proteinExistence type="predicted"/>
<reference evidence="3 4" key="1">
    <citation type="submission" date="2020-08" db="EMBL/GenBank/DDBJ databases">
        <title>Sequencing the genomes of 1000 actinobacteria strains.</title>
        <authorList>
            <person name="Klenk H.-P."/>
        </authorList>
    </citation>
    <scope>NUCLEOTIDE SEQUENCE [LARGE SCALE GENOMIC DNA]</scope>
    <source>
        <strain evidence="3 4">DSM 43023</strain>
    </source>
</reference>
<evidence type="ECO:0000313" key="3">
    <source>
        <dbReference type="EMBL" id="MBB4938857.1"/>
    </source>
</evidence>
<keyword evidence="1" id="KW-0812">Transmembrane</keyword>
<evidence type="ECO:0000256" key="1">
    <source>
        <dbReference type="SAM" id="Phobius"/>
    </source>
</evidence>
<feature type="domain" description="Phosphatidic acid phosphatase type 2/haloperoxidase" evidence="2">
    <location>
        <begin position="19"/>
        <end position="64"/>
    </location>
</feature>
<keyword evidence="1" id="KW-1133">Transmembrane helix</keyword>
<feature type="transmembrane region" description="Helical" evidence="1">
    <location>
        <begin position="16"/>
        <end position="36"/>
    </location>
</feature>
<evidence type="ECO:0000313" key="4">
    <source>
        <dbReference type="Proteomes" id="UP000534286"/>
    </source>
</evidence>
<name>A0A7W7RVT5_9ACTN</name>
<dbReference type="InterPro" id="IPR036938">
    <property type="entry name" value="PAP2/HPO_sf"/>
</dbReference>
<keyword evidence="4" id="KW-1185">Reference proteome</keyword>
<feature type="transmembrane region" description="Helical" evidence="1">
    <location>
        <begin position="48"/>
        <end position="65"/>
    </location>
</feature>
<comment type="caution">
    <text evidence="3">The sequence shown here is derived from an EMBL/GenBank/DDBJ whole genome shotgun (WGS) entry which is preliminary data.</text>
</comment>
<organism evidence="3 4">
    <name type="scientific">Streptosporangium album</name>
    <dbReference type="NCBI Taxonomy" id="47479"/>
    <lineage>
        <taxon>Bacteria</taxon>
        <taxon>Bacillati</taxon>
        <taxon>Actinomycetota</taxon>
        <taxon>Actinomycetes</taxon>
        <taxon>Streptosporangiales</taxon>
        <taxon>Streptosporangiaceae</taxon>
        <taxon>Streptosporangium</taxon>
    </lineage>
</organism>